<evidence type="ECO:0000259" key="1">
    <source>
        <dbReference type="Pfam" id="PF20465"/>
    </source>
</evidence>
<dbReference type="HOGENOM" id="CLU_2012100_0_0_0"/>
<name>A9AZI0_HERA2</name>
<dbReference type="InParanoid" id="A9AZI0"/>
<dbReference type="STRING" id="316274.Haur_2486"/>
<dbReference type="Proteomes" id="UP000000787">
    <property type="component" value="Chromosome"/>
</dbReference>
<keyword evidence="3" id="KW-1185">Reference proteome</keyword>
<dbReference type="BioCyc" id="HAUR316274:GHYA-2514-MONOMER"/>
<organism evidence="2 3">
    <name type="scientific">Herpetosiphon aurantiacus (strain ATCC 23779 / DSM 785 / 114-95)</name>
    <dbReference type="NCBI Taxonomy" id="316274"/>
    <lineage>
        <taxon>Bacteria</taxon>
        <taxon>Bacillati</taxon>
        <taxon>Chloroflexota</taxon>
        <taxon>Chloroflexia</taxon>
        <taxon>Herpetosiphonales</taxon>
        <taxon>Herpetosiphonaceae</taxon>
        <taxon>Herpetosiphon</taxon>
    </lineage>
</organism>
<dbReference type="EMBL" id="CP000875">
    <property type="protein sequence ID" value="ABX05124.1"/>
    <property type="molecule type" value="Genomic_DNA"/>
</dbReference>
<evidence type="ECO:0000313" key="2">
    <source>
        <dbReference type="EMBL" id="ABX05124.1"/>
    </source>
</evidence>
<sequence length="123" mass="14013">MNPPLLIVSDLDSLVIHTNCTNTVKKVTTHTLDETLTKNGLGMIRSIFYAPNTFRSPITPERVTEEVAAKFARLAQLITRYEKHAAPQEIAHFLTRLLFCLFAEDIRLCFCRSFNPLPRILVI</sequence>
<evidence type="ECO:0000313" key="3">
    <source>
        <dbReference type="Proteomes" id="UP000000787"/>
    </source>
</evidence>
<dbReference type="InterPro" id="IPR046819">
    <property type="entry name" value="MmeI_hel"/>
</dbReference>
<accession>A9AZI0</accession>
<dbReference type="eggNOG" id="COG1002">
    <property type="taxonomic scope" value="Bacteria"/>
</dbReference>
<proteinExistence type="predicted"/>
<dbReference type="Pfam" id="PF20465">
    <property type="entry name" value="MmeI_hel"/>
    <property type="match status" value="1"/>
</dbReference>
<dbReference type="KEGG" id="hau:Haur_2486"/>
<protein>
    <recommendedName>
        <fullName evidence="1">MmeI-like helicase spacer domain-containing protein</fullName>
    </recommendedName>
</protein>
<gene>
    <name evidence="2" type="ordered locus">Haur_2486</name>
</gene>
<dbReference type="AlphaFoldDB" id="A9AZI0"/>
<reference evidence="2 3" key="1">
    <citation type="journal article" date="2011" name="Stand. Genomic Sci.">
        <title>Complete genome sequence of the filamentous gliding predatory bacterium Herpetosiphon aurantiacus type strain (114-95(T)).</title>
        <authorList>
            <person name="Kiss H."/>
            <person name="Nett M."/>
            <person name="Domin N."/>
            <person name="Martin K."/>
            <person name="Maresca J.A."/>
            <person name="Copeland A."/>
            <person name="Lapidus A."/>
            <person name="Lucas S."/>
            <person name="Berry K.W."/>
            <person name="Glavina Del Rio T."/>
            <person name="Dalin E."/>
            <person name="Tice H."/>
            <person name="Pitluck S."/>
            <person name="Richardson P."/>
            <person name="Bruce D."/>
            <person name="Goodwin L."/>
            <person name="Han C."/>
            <person name="Detter J.C."/>
            <person name="Schmutz J."/>
            <person name="Brettin T."/>
            <person name="Land M."/>
            <person name="Hauser L."/>
            <person name="Kyrpides N.C."/>
            <person name="Ivanova N."/>
            <person name="Goker M."/>
            <person name="Woyke T."/>
            <person name="Klenk H.P."/>
            <person name="Bryant D.A."/>
        </authorList>
    </citation>
    <scope>NUCLEOTIDE SEQUENCE [LARGE SCALE GENOMIC DNA]</scope>
    <source>
        <strain evidence="3">ATCC 23779 / DSM 785 / 114-95</strain>
    </source>
</reference>
<feature type="domain" description="MmeI-like helicase spacer" evidence="1">
    <location>
        <begin position="89"/>
        <end position="110"/>
    </location>
</feature>